<name>A0A173T060_9FIRM</name>
<feature type="domain" description="Bacterial microcompartment" evidence="3">
    <location>
        <begin position="33"/>
        <end position="130"/>
    </location>
</feature>
<protein>
    <submittedName>
        <fullName evidence="4">Ethanolamine utilization protein EutL</fullName>
    </submittedName>
</protein>
<dbReference type="RefSeq" id="WP_022170707.1">
    <property type="nucleotide sequence ID" value="NZ_CAKXER010000007.1"/>
</dbReference>
<dbReference type="Gene3D" id="3.30.70.1710">
    <property type="match status" value="2"/>
</dbReference>
<dbReference type="InterPro" id="IPR009193">
    <property type="entry name" value="EutL_PduB"/>
</dbReference>
<organism evidence="4 5">
    <name type="scientific">Anaerobutyricum hallii</name>
    <dbReference type="NCBI Taxonomy" id="39488"/>
    <lineage>
        <taxon>Bacteria</taxon>
        <taxon>Bacillati</taxon>
        <taxon>Bacillota</taxon>
        <taxon>Clostridia</taxon>
        <taxon>Lachnospirales</taxon>
        <taxon>Lachnospiraceae</taxon>
        <taxon>Anaerobutyricum</taxon>
    </lineage>
</organism>
<dbReference type="Proteomes" id="UP000095390">
    <property type="component" value="Unassembled WGS sequence"/>
</dbReference>
<dbReference type="Pfam" id="PF00936">
    <property type="entry name" value="BMC"/>
    <property type="match status" value="1"/>
</dbReference>
<dbReference type="OrthoDB" id="3283at2"/>
<dbReference type="AlphaFoldDB" id="A0A173T060"/>
<dbReference type="SMART" id="SM00877">
    <property type="entry name" value="BMC"/>
    <property type="match status" value="2"/>
</dbReference>
<evidence type="ECO:0000313" key="5">
    <source>
        <dbReference type="Proteomes" id="UP000095390"/>
    </source>
</evidence>
<evidence type="ECO:0000256" key="1">
    <source>
        <dbReference type="ARBA" id="ARBA00024322"/>
    </source>
</evidence>
<dbReference type="PIRSF" id="PIRSF012290">
    <property type="entry name" value="EutL_PduB"/>
    <property type="match status" value="1"/>
</dbReference>
<dbReference type="GO" id="GO:0031469">
    <property type="term" value="C:bacterial microcompartment"/>
    <property type="evidence" value="ECO:0007669"/>
    <property type="project" value="UniProtKB-SubCell"/>
</dbReference>
<evidence type="ECO:0000313" key="4">
    <source>
        <dbReference type="EMBL" id="CUM95870.1"/>
    </source>
</evidence>
<dbReference type="EMBL" id="CYYC01000013">
    <property type="protein sequence ID" value="CUM95870.1"/>
    <property type="molecule type" value="Genomic_DNA"/>
</dbReference>
<dbReference type="SUPFAM" id="SSF143414">
    <property type="entry name" value="CcmK-like"/>
    <property type="match status" value="2"/>
</dbReference>
<sequence>MKRRIDAHVVMEKLVPRITEEYRKIYDIPENHESMAIFSADCEDVMWLAVDDATKKAKIKVIQIETVYGGVDYSWSRYGGEITAIISGEKVADVKSGLQYAKDYIENKSGNYSLNEEGTLGYYVDYVPRIGKYYQESLGLSEGTSIAYLVSASVESMYGLDKALKAADVKIAELSEIPSRVNTGGAIVYGTESACRSAVEAFAEGVEYCAFHPMDIE</sequence>
<reference evidence="4 5" key="1">
    <citation type="submission" date="2015-09" db="EMBL/GenBank/DDBJ databases">
        <authorList>
            <consortium name="Pathogen Informatics"/>
        </authorList>
    </citation>
    <scope>NUCLEOTIDE SEQUENCE [LARGE SCALE GENOMIC DNA]</scope>
    <source>
        <strain evidence="4 5">2789STDY5834966</strain>
    </source>
</reference>
<gene>
    <name evidence="4" type="primary">eutL_2</name>
    <name evidence="4" type="ORF">ERS852578_01328</name>
</gene>
<evidence type="ECO:0000259" key="3">
    <source>
        <dbReference type="SMART" id="SM00877"/>
    </source>
</evidence>
<accession>A0A173T060</accession>
<proteinExistence type="predicted"/>
<evidence type="ECO:0000256" key="2">
    <source>
        <dbReference type="ARBA" id="ARBA00024446"/>
    </source>
</evidence>
<dbReference type="InterPro" id="IPR000249">
    <property type="entry name" value="BMC_dom"/>
</dbReference>
<keyword evidence="2" id="KW-1283">Bacterial microcompartment</keyword>
<comment type="subcellular location">
    <subcellularLocation>
        <location evidence="1">Bacterial microcompartment</location>
    </subcellularLocation>
</comment>
<feature type="domain" description="Bacterial microcompartment" evidence="3">
    <location>
        <begin position="144"/>
        <end position="213"/>
    </location>
</feature>
<dbReference type="InterPro" id="IPR037233">
    <property type="entry name" value="CcmK-like_sf"/>
</dbReference>